<dbReference type="PANTHER" id="PTHR42055">
    <property type="entry name" value="YALI0E03476P"/>
    <property type="match status" value="1"/>
</dbReference>
<reference evidence="1 2" key="1">
    <citation type="submission" date="2019-04" db="EMBL/GenBank/DDBJ databases">
        <title>Comparative genomics and transcriptomics to analyze fruiting body development in filamentous ascomycetes.</title>
        <authorList>
            <consortium name="DOE Joint Genome Institute"/>
            <person name="Lutkenhaus R."/>
            <person name="Traeger S."/>
            <person name="Breuer J."/>
            <person name="Kuo A."/>
            <person name="Lipzen A."/>
            <person name="Pangilinan J."/>
            <person name="Dilworth D."/>
            <person name="Sandor L."/>
            <person name="Poggeler S."/>
            <person name="Barry K."/>
            <person name="Grigoriev I.V."/>
            <person name="Nowrousian M."/>
        </authorList>
    </citation>
    <scope>NUCLEOTIDE SEQUENCE [LARGE SCALE GENOMIC DNA]</scope>
    <source>
        <strain evidence="1 2">CBS 389.68</strain>
    </source>
</reference>
<protein>
    <submittedName>
        <fullName evidence="1">Uncharacterized protein</fullName>
    </submittedName>
</protein>
<keyword evidence="2" id="KW-1185">Reference proteome</keyword>
<evidence type="ECO:0000313" key="2">
    <source>
        <dbReference type="Proteomes" id="UP000298138"/>
    </source>
</evidence>
<sequence>MEKSAEGWFGSSWWHNPFSSSIASAEDRIALPMLEERCMVFAYHDPEEARKDEEVEDRLLLAWRRAWWANGFMPLVLGEAEAKKNPLYPKFETVKMKPEMKREVMRWLAWGMMGRGALVNHRVIPMGPLNDETLLSLKKCTHYDAVTRYEEFGNLLYSASKSSLESALNALVKSPTLTMASTIEGALTSKDMLKVAPFPKGLADYTPASVSKLYGNLEPSKLPELINAHLHATFLSFYSDGIEYLAPFAGRLNAVNQPAVTLAHRLANCPTNSPIPISCPPNNPSCTPCNKRLAISSRPHYQNSSTTFLIGLVPHPFTTVQLTTTDLSLSNSRKDRAIRFIRRKLTRDPWVLKVTDEAFDNHHVGPQPRVVKMKEVVVSPPQEARTGFWGTETTGFRDVEWALGFTLPEEKELKLTLPPVEKKDTVKLADAVKVVGKCEGNAVCRAVEAWCMADTELWKFVNAWAERREAVRVKWSGEERRFGKGLAEDE</sequence>
<dbReference type="Proteomes" id="UP000298138">
    <property type="component" value="Unassembled WGS sequence"/>
</dbReference>
<proteinExistence type="predicted"/>
<dbReference type="EMBL" id="ML220120">
    <property type="protein sequence ID" value="TGZ81268.1"/>
    <property type="molecule type" value="Genomic_DNA"/>
</dbReference>
<dbReference type="AlphaFoldDB" id="A0A4S2MX71"/>
<dbReference type="PANTHER" id="PTHR42055:SF1">
    <property type="entry name" value="YALI0E03476P"/>
    <property type="match status" value="1"/>
</dbReference>
<evidence type="ECO:0000313" key="1">
    <source>
        <dbReference type="EMBL" id="TGZ81268.1"/>
    </source>
</evidence>
<dbReference type="OrthoDB" id="5312133at2759"/>
<name>A0A4S2MX71_9PEZI</name>
<dbReference type="InParanoid" id="A0A4S2MX71"/>
<accession>A0A4S2MX71</accession>
<gene>
    <name evidence="1" type="ORF">EX30DRAFT_355054</name>
</gene>
<organism evidence="1 2">
    <name type="scientific">Ascodesmis nigricans</name>
    <dbReference type="NCBI Taxonomy" id="341454"/>
    <lineage>
        <taxon>Eukaryota</taxon>
        <taxon>Fungi</taxon>
        <taxon>Dikarya</taxon>
        <taxon>Ascomycota</taxon>
        <taxon>Pezizomycotina</taxon>
        <taxon>Pezizomycetes</taxon>
        <taxon>Pezizales</taxon>
        <taxon>Ascodesmidaceae</taxon>
        <taxon>Ascodesmis</taxon>
    </lineage>
</organism>